<evidence type="ECO:0000256" key="4">
    <source>
        <dbReference type="SAM" id="SignalP"/>
    </source>
</evidence>
<protein>
    <submittedName>
        <fullName evidence="6">Carboxypeptidase-like regulatory domain-containing protein</fullName>
    </submittedName>
</protein>
<evidence type="ECO:0000256" key="3">
    <source>
        <dbReference type="ARBA" id="ARBA00023237"/>
    </source>
</evidence>
<dbReference type="Gene3D" id="2.60.40.1120">
    <property type="entry name" value="Carboxypeptidase-like, regulatory domain"/>
    <property type="match status" value="1"/>
</dbReference>
<dbReference type="PANTHER" id="PTHR40980">
    <property type="entry name" value="PLUG DOMAIN-CONTAINING PROTEIN"/>
    <property type="match status" value="1"/>
</dbReference>
<name>A0ABU9DY40_9FLAO</name>
<comment type="caution">
    <text evidence="6">The sequence shown here is derived from an EMBL/GenBank/DDBJ whole genome shotgun (WGS) entry which is preliminary data.</text>
</comment>
<comment type="subcellular location">
    <subcellularLocation>
        <location evidence="1">Cell outer membrane</location>
    </subcellularLocation>
</comment>
<dbReference type="InterPro" id="IPR013784">
    <property type="entry name" value="Carb-bd-like_fold"/>
</dbReference>
<evidence type="ECO:0000313" key="6">
    <source>
        <dbReference type="EMBL" id="MEK8179321.1"/>
    </source>
</evidence>
<dbReference type="Pfam" id="PF07715">
    <property type="entry name" value="Plug"/>
    <property type="match status" value="1"/>
</dbReference>
<keyword evidence="7" id="KW-1185">Reference proteome</keyword>
<feature type="domain" description="TonB-dependent receptor plug" evidence="5">
    <location>
        <begin position="132"/>
        <end position="227"/>
    </location>
</feature>
<dbReference type="EMBL" id="JBBPCB010000001">
    <property type="protein sequence ID" value="MEK8179321.1"/>
    <property type="molecule type" value="Genomic_DNA"/>
</dbReference>
<feature type="signal peptide" evidence="4">
    <location>
        <begin position="1"/>
        <end position="20"/>
    </location>
</feature>
<keyword evidence="3" id="KW-0998">Cell outer membrane</keyword>
<dbReference type="Gene3D" id="2.40.170.20">
    <property type="entry name" value="TonB-dependent receptor, beta-barrel domain"/>
    <property type="match status" value="1"/>
</dbReference>
<dbReference type="Proteomes" id="UP001491349">
    <property type="component" value="Unassembled WGS sequence"/>
</dbReference>
<sequence length="922" mass="103703">MRLKLIVTFLLINVIGLAQTKGTITGTLTDKDLNNEPLPFANVIIKGTAIGVTTDETGKYTIAVESGTYTLQFTFVGYETIEEQIIVKAGETLTINKALGSGSYQLQDVVIQNTVSREKETALLLEQKKAVEIKQSIGAQEMSRKGVSDVEEGLTKITGFTKVEDRGLFIRGLEDRYNNLLLNGLAIPSNSPFKKIIPLNLFPTDIVGFMDVYKTFNPDIYGDFAGGTVNINTSQGTQSQTKINFGTGFTTNNNLSNFAIASDASNSNHFFGFGGNNRDLPSAFGNIPTGQINNDFNSGFDVTEYSAPLNTNFGVTHTGKLTVGKNSHKLNYIFSSNFENRYQIRKGVDRIFTQGNQGIYDNDLNRSQYKFQTQSSTLLGLQYKTDRLKLAANALFLRSTENMIQDQVGYTRTNVQNPNEIIRLNQYEQSDYLNFQTYGSYDLTADKKHTIKGGISFSKTTFEQPDRKFINGTLIDNNTIQTTYGGNHLIRQFLKVEGNYFLSGMAEYSLQFGKKEQKNKLSVGYNGYAEDLATSYRFVFGRPNTPANPQNLTLNFIDNAIENDINNNVFSFREESNADYRTKIFQNVVAGYANLFVPINEKLEINAGVRTENTIRELKFRPILDPINSPFRKQNYDKLDILPSVNAKYALNEKSNIRMAIGKTITRPVLMEAIPIQYVNADGTTERGNQNLVNSQNYNADIKFEVFPTNKEMFAATLFTKYIDKPIERTIEAAATGSGQIITYFNNESATLFGAELELLLQLSRINEKLDGFSFGFNTSLMYTNAKVDKNRQGYFDTFEERNLQGASNWLINSDLKYEFEMNEQWKNTITLVYSVYGERIYAVGIAGLDHIYEKPFNKLDLIWGSTIAKKWDVKLGIDNILNPLYRRSLGDESQIAINESSLDLLTFRRGTGFSLNVGYTF</sequence>
<gene>
    <name evidence="6" type="ORF">WMW71_03115</name>
</gene>
<dbReference type="RefSeq" id="WP_187659441.1">
    <property type="nucleotide sequence ID" value="NZ_JACTAB010000001.1"/>
</dbReference>
<evidence type="ECO:0000256" key="2">
    <source>
        <dbReference type="ARBA" id="ARBA00023136"/>
    </source>
</evidence>
<organism evidence="6 7">
    <name type="scientific">Flavobacterium buctense</name>
    <dbReference type="NCBI Taxonomy" id="1648146"/>
    <lineage>
        <taxon>Bacteria</taxon>
        <taxon>Pseudomonadati</taxon>
        <taxon>Bacteroidota</taxon>
        <taxon>Flavobacteriia</taxon>
        <taxon>Flavobacteriales</taxon>
        <taxon>Flavobacteriaceae</taxon>
        <taxon>Flavobacterium</taxon>
    </lineage>
</organism>
<dbReference type="Gene3D" id="2.170.130.10">
    <property type="entry name" value="TonB-dependent receptor, plug domain"/>
    <property type="match status" value="1"/>
</dbReference>
<dbReference type="SUPFAM" id="SSF56935">
    <property type="entry name" value="Porins"/>
    <property type="match status" value="1"/>
</dbReference>
<evidence type="ECO:0000259" key="5">
    <source>
        <dbReference type="Pfam" id="PF07715"/>
    </source>
</evidence>
<evidence type="ECO:0000256" key="1">
    <source>
        <dbReference type="ARBA" id="ARBA00004442"/>
    </source>
</evidence>
<reference evidence="6 7" key="1">
    <citation type="submission" date="2024-04" db="EMBL/GenBank/DDBJ databases">
        <title>draft genome sequnece of Flavobacterium buctense JCM 30750.</title>
        <authorList>
            <person name="Kim D.-U."/>
        </authorList>
    </citation>
    <scope>NUCLEOTIDE SEQUENCE [LARGE SCALE GENOMIC DNA]</scope>
    <source>
        <strain evidence="6 7">JCM 30750</strain>
    </source>
</reference>
<dbReference type="SUPFAM" id="SSF49452">
    <property type="entry name" value="Starch-binding domain-like"/>
    <property type="match status" value="1"/>
</dbReference>
<keyword evidence="4" id="KW-0732">Signal</keyword>
<dbReference type="Pfam" id="PF13715">
    <property type="entry name" value="CarbopepD_reg_2"/>
    <property type="match status" value="1"/>
</dbReference>
<evidence type="ECO:0000313" key="7">
    <source>
        <dbReference type="Proteomes" id="UP001491349"/>
    </source>
</evidence>
<dbReference type="InterPro" id="IPR036942">
    <property type="entry name" value="Beta-barrel_TonB_sf"/>
</dbReference>
<proteinExistence type="predicted"/>
<dbReference type="PANTHER" id="PTHR40980:SF5">
    <property type="entry name" value="TONB-DEPENDENT RECEPTOR"/>
    <property type="match status" value="1"/>
</dbReference>
<dbReference type="InterPro" id="IPR012910">
    <property type="entry name" value="Plug_dom"/>
</dbReference>
<feature type="chain" id="PRO_5046631259" evidence="4">
    <location>
        <begin position="21"/>
        <end position="922"/>
    </location>
</feature>
<dbReference type="InterPro" id="IPR037066">
    <property type="entry name" value="Plug_dom_sf"/>
</dbReference>
<keyword evidence="2" id="KW-0472">Membrane</keyword>
<accession>A0ABU9DY40</accession>